<sequence>MKKTILSLSLFLYSIYLCAQIQLSNFTYNNISNSSPAKLQEFNNKIFLSAATDNHGRELWSSDGTATNTNLVIDIEPGESNGLELFHSTILNNELFFAAKDDPNDLYGGGEIWKTDGTETGSVLVTNYSGRLFGLTTVNNLIYFTIKTNNTTLQIWKTDGSQLGTVLVKDNIAAWNHVSFQGSINGKFIFTINISSTNKANLWRSDGTEAGTYELTGEIDGNGSGGTGSTSELSHYIVFNENLYFISRYSLHKTDGTIVNTNQVANVWNAQTNIVNFGDIIEINGKMYFSFYSKDQKKLSIYESDGTTGGTSEIYTITSSEYFYPSFLVSSDDNLIFSSINSTNGTSIFSLDTVTHSVTEIVEVDQNPQEPFLFFGRFSALSIDKLDGNLFYVNSPKDTWPQRKGWIFDKSSSSLTPIPALDGISIYDESGLKIVYNNDLYYSKNYQLWKYDTNALSVELLSENELVNFSPNPSRDFIEFNNPEGISEIKIYDINGQLIIDNAVLNNNKIDLRKLVSGTYFLTLKKDNKTISKKIIKVN</sequence>
<gene>
    <name evidence="4" type="ORF">ACFQ1O_06045</name>
</gene>
<dbReference type="NCBIfam" id="TIGR04183">
    <property type="entry name" value="Por_Secre_tail"/>
    <property type="match status" value="1"/>
</dbReference>
<keyword evidence="5" id="KW-1185">Reference proteome</keyword>
<organism evidence="4 5">
    <name type="scientific">Pseudofulvibacter geojedonensis</name>
    <dbReference type="NCBI Taxonomy" id="1123758"/>
    <lineage>
        <taxon>Bacteria</taxon>
        <taxon>Pseudomonadati</taxon>
        <taxon>Bacteroidota</taxon>
        <taxon>Flavobacteriia</taxon>
        <taxon>Flavobacteriales</taxon>
        <taxon>Flavobacteriaceae</taxon>
        <taxon>Pseudofulvibacter</taxon>
    </lineage>
</organism>
<feature type="signal peptide" evidence="2">
    <location>
        <begin position="1"/>
        <end position="19"/>
    </location>
</feature>
<feature type="chain" id="PRO_5046558081" evidence="2">
    <location>
        <begin position="20"/>
        <end position="539"/>
    </location>
</feature>
<comment type="caution">
    <text evidence="4">The sequence shown here is derived from an EMBL/GenBank/DDBJ whole genome shotgun (WGS) entry which is preliminary data.</text>
</comment>
<dbReference type="InterPro" id="IPR026444">
    <property type="entry name" value="Secre_tail"/>
</dbReference>
<dbReference type="Proteomes" id="UP001596997">
    <property type="component" value="Unassembled WGS sequence"/>
</dbReference>
<dbReference type="SUPFAM" id="SSF63829">
    <property type="entry name" value="Calcium-dependent phosphotriesterase"/>
    <property type="match status" value="1"/>
</dbReference>
<proteinExistence type="predicted"/>
<protein>
    <submittedName>
        <fullName evidence="4">T9SS type A sorting domain-containing protein</fullName>
    </submittedName>
</protein>
<evidence type="ECO:0000256" key="1">
    <source>
        <dbReference type="ARBA" id="ARBA00022729"/>
    </source>
</evidence>
<evidence type="ECO:0000313" key="5">
    <source>
        <dbReference type="Proteomes" id="UP001596997"/>
    </source>
</evidence>
<reference evidence="5" key="1">
    <citation type="journal article" date="2019" name="Int. J. Syst. Evol. Microbiol.">
        <title>The Global Catalogue of Microorganisms (GCM) 10K type strain sequencing project: providing services to taxonomists for standard genome sequencing and annotation.</title>
        <authorList>
            <consortium name="The Broad Institute Genomics Platform"/>
            <consortium name="The Broad Institute Genome Sequencing Center for Infectious Disease"/>
            <person name="Wu L."/>
            <person name="Ma J."/>
        </authorList>
    </citation>
    <scope>NUCLEOTIDE SEQUENCE [LARGE SCALE GENOMIC DNA]</scope>
    <source>
        <strain evidence="5">CCUG 62114</strain>
    </source>
</reference>
<evidence type="ECO:0000313" key="4">
    <source>
        <dbReference type="EMBL" id="MFD0963557.1"/>
    </source>
</evidence>
<feature type="domain" description="Secretion system C-terminal sorting" evidence="3">
    <location>
        <begin position="471"/>
        <end position="536"/>
    </location>
</feature>
<dbReference type="RefSeq" id="WP_377714390.1">
    <property type="nucleotide sequence ID" value="NZ_JBHTJM010000006.1"/>
</dbReference>
<evidence type="ECO:0000256" key="2">
    <source>
        <dbReference type="SAM" id="SignalP"/>
    </source>
</evidence>
<evidence type="ECO:0000259" key="3">
    <source>
        <dbReference type="Pfam" id="PF18962"/>
    </source>
</evidence>
<accession>A0ABW3I1X6</accession>
<keyword evidence="1 2" id="KW-0732">Signal</keyword>
<dbReference type="Pfam" id="PF18962">
    <property type="entry name" value="Por_Secre_tail"/>
    <property type="match status" value="1"/>
</dbReference>
<name>A0ABW3I1X6_9FLAO</name>
<dbReference type="EMBL" id="JBHTJM010000006">
    <property type="protein sequence ID" value="MFD0963557.1"/>
    <property type="molecule type" value="Genomic_DNA"/>
</dbReference>